<proteinExistence type="predicted"/>
<name>A0A7S7M8V7_9ACTN</name>
<evidence type="ECO:0000259" key="2">
    <source>
        <dbReference type="PROSITE" id="PS51096"/>
    </source>
</evidence>
<dbReference type="Proteomes" id="UP000593735">
    <property type="component" value="Chromosome"/>
</dbReference>
<dbReference type="GO" id="GO:0009401">
    <property type="term" value="P:phosphoenolpyruvate-dependent sugar phosphotransferase system"/>
    <property type="evidence" value="ECO:0007669"/>
    <property type="project" value="InterPro"/>
</dbReference>
<dbReference type="Gene3D" id="3.40.50.510">
    <property type="entry name" value="Phosphotransferase system, mannose-type IIA component"/>
    <property type="match status" value="1"/>
</dbReference>
<keyword evidence="4" id="KW-1185">Reference proteome</keyword>
<evidence type="ECO:0000313" key="3">
    <source>
        <dbReference type="EMBL" id="QOY60821.1"/>
    </source>
</evidence>
<protein>
    <submittedName>
        <fullName evidence="3">PTS fructose transporter subunit IIA</fullName>
    </submittedName>
</protein>
<dbReference type="PANTHER" id="PTHR33799">
    <property type="entry name" value="PTS PERMEASE-RELATED-RELATED"/>
    <property type="match status" value="1"/>
</dbReference>
<dbReference type="InterPro" id="IPR036662">
    <property type="entry name" value="PTS_EIIA_man-typ_sf"/>
</dbReference>
<dbReference type="InterPro" id="IPR004701">
    <property type="entry name" value="PTS_EIIA_man-typ"/>
</dbReference>
<dbReference type="InterPro" id="IPR051471">
    <property type="entry name" value="Bacterial_PTS_sugar_comp"/>
</dbReference>
<evidence type="ECO:0000256" key="1">
    <source>
        <dbReference type="ARBA" id="ARBA00022679"/>
    </source>
</evidence>
<dbReference type="PROSITE" id="PS51096">
    <property type="entry name" value="PTS_EIIA_TYPE_4"/>
    <property type="match status" value="1"/>
</dbReference>
<gene>
    <name evidence="3" type="ORF">INP52_00965</name>
</gene>
<sequence length="142" mass="15096">MRKILIASHGHVASGMKSAVKILTGDVSALTAVDFYVDESDQTPVVEAFINSVGPEDDAVIFTDLLGGSVCNKVLTLQPEKHGITHVTGFNLIAVLGCLLSDEPLTPAVVDEVIATASAQLQRISVEPEAREDEETEDSFFA</sequence>
<dbReference type="AlphaFoldDB" id="A0A7S7M8V7"/>
<accession>A0A7S7M8V7</accession>
<evidence type="ECO:0000313" key="4">
    <source>
        <dbReference type="Proteomes" id="UP000593735"/>
    </source>
</evidence>
<dbReference type="EMBL" id="CP063767">
    <property type="protein sequence ID" value="QOY60821.1"/>
    <property type="molecule type" value="Genomic_DNA"/>
</dbReference>
<dbReference type="GO" id="GO:0016740">
    <property type="term" value="F:transferase activity"/>
    <property type="evidence" value="ECO:0007669"/>
    <property type="project" value="UniProtKB-KW"/>
</dbReference>
<feature type="domain" description="PTS EIIA type-4" evidence="2">
    <location>
        <begin position="1"/>
        <end position="126"/>
    </location>
</feature>
<dbReference type="Pfam" id="PF03610">
    <property type="entry name" value="EIIA-man"/>
    <property type="match status" value="1"/>
</dbReference>
<dbReference type="KEGG" id="tio:INP52_00965"/>
<organism evidence="3 4">
    <name type="scientific">Thermophilibacter immobilis</name>
    <dbReference type="NCBI Taxonomy" id="2779519"/>
    <lineage>
        <taxon>Bacteria</taxon>
        <taxon>Bacillati</taxon>
        <taxon>Actinomycetota</taxon>
        <taxon>Coriobacteriia</taxon>
        <taxon>Coriobacteriales</taxon>
        <taxon>Atopobiaceae</taxon>
        <taxon>Thermophilibacter</taxon>
    </lineage>
</organism>
<dbReference type="GO" id="GO:0016020">
    <property type="term" value="C:membrane"/>
    <property type="evidence" value="ECO:0007669"/>
    <property type="project" value="InterPro"/>
</dbReference>
<dbReference type="SUPFAM" id="SSF53062">
    <property type="entry name" value="PTS system fructose IIA component-like"/>
    <property type="match status" value="1"/>
</dbReference>
<reference evidence="3 4" key="1">
    <citation type="submission" date="2020-10" db="EMBL/GenBank/DDBJ databases">
        <title>Olsenella immobilis sp.nov., isolated from the mud in a fermentation cellar used for the production of Chinese strong-flavoured liquor.</title>
        <authorList>
            <person name="Lu L."/>
        </authorList>
    </citation>
    <scope>NUCLEOTIDE SEQUENCE [LARGE SCALE GENOMIC DNA]</scope>
    <source>
        <strain evidence="3 4">LZLJ-2</strain>
    </source>
</reference>
<dbReference type="RefSeq" id="WP_194371605.1">
    <property type="nucleotide sequence ID" value="NZ_CP063767.1"/>
</dbReference>
<keyword evidence="1" id="KW-0808">Transferase</keyword>
<dbReference type="PANTHER" id="PTHR33799:SF1">
    <property type="entry name" value="PTS SYSTEM MANNOSE-SPECIFIC EIIAB COMPONENT-RELATED"/>
    <property type="match status" value="1"/>
</dbReference>